<evidence type="ECO:0000313" key="4">
    <source>
        <dbReference type="EMBL" id="KAK4185937.1"/>
    </source>
</evidence>
<feature type="region of interest" description="Disordered" evidence="1">
    <location>
        <begin position="318"/>
        <end position="393"/>
    </location>
</feature>
<dbReference type="InterPro" id="IPR038305">
    <property type="entry name" value="HeLo_sf"/>
</dbReference>
<name>A0AAN6WTC4_9PEZI</name>
<feature type="chain" id="PRO_5042818684" evidence="2">
    <location>
        <begin position="25"/>
        <end position="393"/>
    </location>
</feature>
<sequence length="393" mass="44125">MAEVIGAVASVITLLGLFKNCVDACELIHVGKEQQKDLERFDLKLALEQCRLKTWGRNMGLIRESGAEEGSLLDDFEHRHLVQRALEHIFDLLTNSHTMSKKYGGQLVPVVDGTSGIARIESTSPASKLTAAFKRFNITNSARGSSTAGQAARKSIWVLRDRKRYEELVADVRELIDAVEKVTEGLMSRDRHEQLFVSQIFEINDVPTLEMITEVCEVDHPALSDAASVRAEAVSMAPSRRTEIQDWLDETSKIDSEDMKTWDLHDYRSKYFELVKKLEKEGIILHDRLKGDLTPPEVNSKLETSSNVHKNVGLPRIEEEATPRGDEPTITTSNGVNTALPADNKGKRIRRDTRKKLPDENELTRLVRNFDPFDPVSYDGKLYPQATSSQAVG</sequence>
<keyword evidence="2" id="KW-0732">Signal</keyword>
<accession>A0AAN6WTC4</accession>
<dbReference type="AlphaFoldDB" id="A0AAN6WTC4"/>
<evidence type="ECO:0000313" key="5">
    <source>
        <dbReference type="Proteomes" id="UP001302126"/>
    </source>
</evidence>
<feature type="signal peptide" evidence="2">
    <location>
        <begin position="1"/>
        <end position="24"/>
    </location>
</feature>
<dbReference type="PANTHER" id="PTHR37542">
    <property type="entry name" value="HELO DOMAIN-CONTAINING PROTEIN-RELATED"/>
    <property type="match status" value="1"/>
</dbReference>
<comment type="caution">
    <text evidence="4">The sequence shown here is derived from an EMBL/GenBank/DDBJ whole genome shotgun (WGS) entry which is preliminary data.</text>
</comment>
<evidence type="ECO:0000256" key="2">
    <source>
        <dbReference type="SAM" id="SignalP"/>
    </source>
</evidence>
<feature type="compositionally biased region" description="Basic and acidic residues" evidence="1">
    <location>
        <begin position="355"/>
        <end position="365"/>
    </location>
</feature>
<reference evidence="4" key="1">
    <citation type="journal article" date="2023" name="Mol. Phylogenet. Evol.">
        <title>Genome-scale phylogeny and comparative genomics of the fungal order Sordariales.</title>
        <authorList>
            <person name="Hensen N."/>
            <person name="Bonometti L."/>
            <person name="Westerberg I."/>
            <person name="Brannstrom I.O."/>
            <person name="Guillou S."/>
            <person name="Cros-Aarteil S."/>
            <person name="Calhoun S."/>
            <person name="Haridas S."/>
            <person name="Kuo A."/>
            <person name="Mondo S."/>
            <person name="Pangilinan J."/>
            <person name="Riley R."/>
            <person name="LaButti K."/>
            <person name="Andreopoulos B."/>
            <person name="Lipzen A."/>
            <person name="Chen C."/>
            <person name="Yan M."/>
            <person name="Daum C."/>
            <person name="Ng V."/>
            <person name="Clum A."/>
            <person name="Steindorff A."/>
            <person name="Ohm R.A."/>
            <person name="Martin F."/>
            <person name="Silar P."/>
            <person name="Natvig D.O."/>
            <person name="Lalanne C."/>
            <person name="Gautier V."/>
            <person name="Ament-Velasquez S.L."/>
            <person name="Kruys A."/>
            <person name="Hutchinson M.I."/>
            <person name="Powell A.J."/>
            <person name="Barry K."/>
            <person name="Miller A.N."/>
            <person name="Grigoriev I.V."/>
            <person name="Debuchy R."/>
            <person name="Gladieux P."/>
            <person name="Hiltunen Thoren M."/>
            <person name="Johannesson H."/>
        </authorList>
    </citation>
    <scope>NUCLEOTIDE SEQUENCE</scope>
    <source>
        <strain evidence="4">PSN309</strain>
    </source>
</reference>
<keyword evidence="5" id="KW-1185">Reference proteome</keyword>
<dbReference type="Proteomes" id="UP001302126">
    <property type="component" value="Unassembled WGS sequence"/>
</dbReference>
<feature type="compositionally biased region" description="Basic and acidic residues" evidence="1">
    <location>
        <begin position="318"/>
        <end position="327"/>
    </location>
</feature>
<keyword evidence="4" id="KW-0034">Amyloid</keyword>
<dbReference type="PANTHER" id="PTHR37542:SF3">
    <property type="entry name" value="PRION-INHIBITION AND PROPAGATION HELO DOMAIN-CONTAINING PROTEIN"/>
    <property type="match status" value="1"/>
</dbReference>
<gene>
    <name evidence="4" type="ORF">QBC35DRAFT_288900</name>
</gene>
<keyword evidence="4" id="KW-0640">Prion</keyword>
<dbReference type="InterPro" id="IPR029498">
    <property type="entry name" value="HeLo_dom"/>
</dbReference>
<feature type="domain" description="Prion-inhibition and propagation HeLo" evidence="3">
    <location>
        <begin position="6"/>
        <end position="212"/>
    </location>
</feature>
<proteinExistence type="predicted"/>
<dbReference type="Pfam" id="PF14479">
    <property type="entry name" value="HeLo"/>
    <property type="match status" value="1"/>
</dbReference>
<organism evidence="4 5">
    <name type="scientific">Podospora australis</name>
    <dbReference type="NCBI Taxonomy" id="1536484"/>
    <lineage>
        <taxon>Eukaryota</taxon>
        <taxon>Fungi</taxon>
        <taxon>Dikarya</taxon>
        <taxon>Ascomycota</taxon>
        <taxon>Pezizomycotina</taxon>
        <taxon>Sordariomycetes</taxon>
        <taxon>Sordariomycetidae</taxon>
        <taxon>Sordariales</taxon>
        <taxon>Podosporaceae</taxon>
        <taxon>Podospora</taxon>
    </lineage>
</organism>
<evidence type="ECO:0000256" key="1">
    <source>
        <dbReference type="SAM" id="MobiDB-lite"/>
    </source>
</evidence>
<protein>
    <submittedName>
        <fullName evidence="4">Prion-inhibition and propagation-domain-containing protein</fullName>
    </submittedName>
</protein>
<dbReference type="EMBL" id="MU864436">
    <property type="protein sequence ID" value="KAK4185937.1"/>
    <property type="molecule type" value="Genomic_DNA"/>
</dbReference>
<reference evidence="4" key="2">
    <citation type="submission" date="2023-05" db="EMBL/GenBank/DDBJ databases">
        <authorList>
            <consortium name="Lawrence Berkeley National Laboratory"/>
            <person name="Steindorff A."/>
            <person name="Hensen N."/>
            <person name="Bonometti L."/>
            <person name="Westerberg I."/>
            <person name="Brannstrom I.O."/>
            <person name="Guillou S."/>
            <person name="Cros-Aarteil S."/>
            <person name="Calhoun S."/>
            <person name="Haridas S."/>
            <person name="Kuo A."/>
            <person name="Mondo S."/>
            <person name="Pangilinan J."/>
            <person name="Riley R."/>
            <person name="Labutti K."/>
            <person name="Andreopoulos B."/>
            <person name="Lipzen A."/>
            <person name="Chen C."/>
            <person name="Yanf M."/>
            <person name="Daum C."/>
            <person name="Ng V."/>
            <person name="Clum A."/>
            <person name="Ohm R."/>
            <person name="Martin F."/>
            <person name="Silar P."/>
            <person name="Natvig D."/>
            <person name="Lalanne C."/>
            <person name="Gautier V."/>
            <person name="Ament-Velasquez S.L."/>
            <person name="Kruys A."/>
            <person name="Hutchinson M.I."/>
            <person name="Powell A.J."/>
            <person name="Barry K."/>
            <person name="Miller A.N."/>
            <person name="Grigoriev I.V."/>
            <person name="Debuchy R."/>
            <person name="Gladieux P."/>
            <person name="Thoren M.H."/>
            <person name="Johannesson H."/>
        </authorList>
    </citation>
    <scope>NUCLEOTIDE SEQUENCE</scope>
    <source>
        <strain evidence="4">PSN309</strain>
    </source>
</reference>
<dbReference type="Gene3D" id="1.20.120.1020">
    <property type="entry name" value="Prion-inhibition and propagation, HeLo domain"/>
    <property type="match status" value="1"/>
</dbReference>
<evidence type="ECO:0000259" key="3">
    <source>
        <dbReference type="Pfam" id="PF14479"/>
    </source>
</evidence>